<evidence type="ECO:0000256" key="1">
    <source>
        <dbReference type="SAM" id="MobiDB-lite"/>
    </source>
</evidence>
<reference evidence="2" key="2">
    <citation type="submission" date="2020-09" db="EMBL/GenBank/DDBJ databases">
        <authorList>
            <person name="Sun Q."/>
            <person name="Zhou Y."/>
        </authorList>
    </citation>
    <scope>NUCLEOTIDE SEQUENCE</scope>
    <source>
        <strain evidence="2">CGMCC 1.12919</strain>
    </source>
</reference>
<comment type="caution">
    <text evidence="2">The sequence shown here is derived from an EMBL/GenBank/DDBJ whole genome shotgun (WGS) entry which is preliminary data.</text>
</comment>
<keyword evidence="3" id="KW-1185">Reference proteome</keyword>
<evidence type="ECO:0000313" key="3">
    <source>
        <dbReference type="Proteomes" id="UP000637002"/>
    </source>
</evidence>
<evidence type="ECO:0000313" key="2">
    <source>
        <dbReference type="EMBL" id="GGC81033.1"/>
    </source>
</evidence>
<dbReference type="Proteomes" id="UP000637002">
    <property type="component" value="Unassembled WGS sequence"/>
</dbReference>
<name>A0A916UNT9_9HYPH</name>
<protein>
    <submittedName>
        <fullName evidence="2">Uncharacterized protein</fullName>
    </submittedName>
</protein>
<proteinExistence type="predicted"/>
<dbReference type="AlphaFoldDB" id="A0A916UNT9"/>
<dbReference type="EMBL" id="BMGG01000008">
    <property type="protein sequence ID" value="GGC81033.1"/>
    <property type="molecule type" value="Genomic_DNA"/>
</dbReference>
<feature type="region of interest" description="Disordered" evidence="1">
    <location>
        <begin position="1"/>
        <end position="29"/>
    </location>
</feature>
<reference evidence="2" key="1">
    <citation type="journal article" date="2014" name="Int. J. Syst. Evol. Microbiol.">
        <title>Complete genome sequence of Corynebacterium casei LMG S-19264T (=DSM 44701T), isolated from a smear-ripened cheese.</title>
        <authorList>
            <consortium name="US DOE Joint Genome Institute (JGI-PGF)"/>
            <person name="Walter F."/>
            <person name="Albersmeier A."/>
            <person name="Kalinowski J."/>
            <person name="Ruckert C."/>
        </authorList>
    </citation>
    <scope>NUCLEOTIDE SEQUENCE</scope>
    <source>
        <strain evidence="2">CGMCC 1.12919</strain>
    </source>
</reference>
<accession>A0A916UNT9</accession>
<feature type="compositionally biased region" description="Basic and acidic residues" evidence="1">
    <location>
        <begin position="1"/>
        <end position="11"/>
    </location>
</feature>
<sequence length="104" mass="11773">MTSDRSDDRKPVTASRSRRNKPPPTASEQLEELLGYPWPFPGRPPKHDLSTWTVTDDWPDPVPVTEAEIEVFERWFGDFFDELFAPDIGSPDAGAEIDLENGTK</sequence>
<gene>
    <name evidence="2" type="ORF">GCM10010994_43780</name>
</gene>
<dbReference type="RefSeq" id="WP_244642127.1">
    <property type="nucleotide sequence ID" value="NZ_BMGG01000008.1"/>
</dbReference>
<organism evidence="2 3">
    <name type="scientific">Chelatococcus reniformis</name>
    <dbReference type="NCBI Taxonomy" id="1494448"/>
    <lineage>
        <taxon>Bacteria</taxon>
        <taxon>Pseudomonadati</taxon>
        <taxon>Pseudomonadota</taxon>
        <taxon>Alphaproteobacteria</taxon>
        <taxon>Hyphomicrobiales</taxon>
        <taxon>Chelatococcaceae</taxon>
        <taxon>Chelatococcus</taxon>
    </lineage>
</organism>